<dbReference type="Pfam" id="PF20434">
    <property type="entry name" value="BD-FAE"/>
    <property type="match status" value="1"/>
</dbReference>
<keyword evidence="1 4" id="KW-0378">Hydrolase</keyword>
<gene>
    <name evidence="4" type="ORF">EWM57_11550</name>
</gene>
<reference evidence="4 5" key="1">
    <citation type="submission" date="2019-02" db="EMBL/GenBank/DDBJ databases">
        <title>Bacterial novel species isolated from soil.</title>
        <authorList>
            <person name="Jung H.-Y."/>
        </authorList>
    </citation>
    <scope>NUCLEOTIDE SEQUENCE [LARGE SCALE GENOMIC DNA]</scope>
    <source>
        <strain evidence="4 5">1-3-3-3</strain>
    </source>
</reference>
<accession>A0A4V1ZAQ1</accession>
<dbReference type="OrthoDB" id="9777090at2"/>
<comment type="caution">
    <text evidence="4">The sequence shown here is derived from an EMBL/GenBank/DDBJ whole genome shotgun (WGS) entry which is preliminary data.</text>
</comment>
<dbReference type="GO" id="GO:0016787">
    <property type="term" value="F:hydrolase activity"/>
    <property type="evidence" value="ECO:0007669"/>
    <property type="project" value="UniProtKB-KW"/>
</dbReference>
<dbReference type="InterPro" id="IPR029058">
    <property type="entry name" value="AB_hydrolase_fold"/>
</dbReference>
<sequence length="285" mass="29953">MLPTCQRPVHSRGATPPAPAGAVRRLAYGPESLRQFGELRLPPGAGPFPVVVALHGGCWLATYDLQTMTPVCEALTRAGYATWNLEYRRLGQRGGGWPGTFQDVARGFDFLPELARRYPILPRRVLVLGHSAGGQLALWLAARAGLPPSSPLYTPAPLVPAGVVALAGIPDLADYAVAPGGCNEAVAELLGGLPAAVPERYAQASPAQRLPLRVPYCLVQGTADRIVPPEQAQAFGRLARQAGDAVRVVEVPGADHFDLIAPGSPAWPAVMQAVGALLPLPGHHP</sequence>
<dbReference type="Gene3D" id="3.40.50.1820">
    <property type="entry name" value="alpha/beta hydrolase"/>
    <property type="match status" value="1"/>
</dbReference>
<proteinExistence type="predicted"/>
<feature type="domain" description="BD-FAE-like" evidence="3">
    <location>
        <begin position="45"/>
        <end position="235"/>
    </location>
</feature>
<dbReference type="EMBL" id="SEWE01000021">
    <property type="protein sequence ID" value="RYU79178.1"/>
    <property type="molecule type" value="Genomic_DNA"/>
</dbReference>
<evidence type="ECO:0000256" key="1">
    <source>
        <dbReference type="ARBA" id="ARBA00022801"/>
    </source>
</evidence>
<dbReference type="PANTHER" id="PTHR48081">
    <property type="entry name" value="AB HYDROLASE SUPERFAMILY PROTEIN C4A8.06C"/>
    <property type="match status" value="1"/>
</dbReference>
<evidence type="ECO:0000256" key="2">
    <source>
        <dbReference type="SAM" id="MobiDB-lite"/>
    </source>
</evidence>
<dbReference type="Proteomes" id="UP000294155">
    <property type="component" value="Unassembled WGS sequence"/>
</dbReference>
<keyword evidence="5" id="KW-1185">Reference proteome</keyword>
<dbReference type="AlphaFoldDB" id="A0A4V1ZAQ1"/>
<dbReference type="SUPFAM" id="SSF53474">
    <property type="entry name" value="alpha/beta-Hydrolases"/>
    <property type="match status" value="1"/>
</dbReference>
<organism evidence="4 5">
    <name type="scientific">Hymenobacter persicinus</name>
    <dbReference type="NCBI Taxonomy" id="2025506"/>
    <lineage>
        <taxon>Bacteria</taxon>
        <taxon>Pseudomonadati</taxon>
        <taxon>Bacteroidota</taxon>
        <taxon>Cytophagia</taxon>
        <taxon>Cytophagales</taxon>
        <taxon>Hymenobacteraceae</taxon>
        <taxon>Hymenobacter</taxon>
    </lineage>
</organism>
<evidence type="ECO:0000259" key="3">
    <source>
        <dbReference type="Pfam" id="PF20434"/>
    </source>
</evidence>
<dbReference type="InterPro" id="IPR049492">
    <property type="entry name" value="BD-FAE-like_dom"/>
</dbReference>
<feature type="region of interest" description="Disordered" evidence="2">
    <location>
        <begin position="1"/>
        <end position="21"/>
    </location>
</feature>
<evidence type="ECO:0000313" key="4">
    <source>
        <dbReference type="EMBL" id="RYU79178.1"/>
    </source>
</evidence>
<evidence type="ECO:0000313" key="5">
    <source>
        <dbReference type="Proteomes" id="UP000294155"/>
    </source>
</evidence>
<dbReference type="InterPro" id="IPR050300">
    <property type="entry name" value="GDXG_lipolytic_enzyme"/>
</dbReference>
<protein>
    <submittedName>
        <fullName evidence="4">Alpha/beta hydrolase</fullName>
    </submittedName>
</protein>
<name>A0A4V1ZAQ1_9BACT</name>